<feature type="transmembrane region" description="Helical" evidence="1">
    <location>
        <begin position="62"/>
        <end position="80"/>
    </location>
</feature>
<proteinExistence type="predicted"/>
<organism evidence="2">
    <name type="scientific">Oryza barthii</name>
    <dbReference type="NCBI Taxonomy" id="65489"/>
    <lineage>
        <taxon>Eukaryota</taxon>
        <taxon>Viridiplantae</taxon>
        <taxon>Streptophyta</taxon>
        <taxon>Embryophyta</taxon>
        <taxon>Tracheophyta</taxon>
        <taxon>Spermatophyta</taxon>
        <taxon>Magnoliopsida</taxon>
        <taxon>Liliopsida</taxon>
        <taxon>Poales</taxon>
        <taxon>Poaceae</taxon>
        <taxon>BOP clade</taxon>
        <taxon>Oryzoideae</taxon>
        <taxon>Oryzeae</taxon>
        <taxon>Oryzinae</taxon>
        <taxon>Oryza</taxon>
    </lineage>
</organism>
<keyword evidence="1" id="KW-0812">Transmembrane</keyword>
<dbReference type="PANTHER" id="PTHR46610:SF18">
    <property type="entry name" value="OS01G0183850 PROTEIN"/>
    <property type="match status" value="1"/>
</dbReference>
<dbReference type="Proteomes" id="UP000026960">
    <property type="component" value="Chromosome 1"/>
</dbReference>
<dbReference type="PaxDb" id="65489-OBART01G05470.1"/>
<keyword evidence="3" id="KW-1185">Reference proteome</keyword>
<feature type="transmembrane region" description="Helical" evidence="1">
    <location>
        <begin position="126"/>
        <end position="148"/>
    </location>
</feature>
<dbReference type="AlphaFoldDB" id="A0A0D3EKF1"/>
<dbReference type="InterPro" id="IPR045501">
    <property type="entry name" value="DUF6490"/>
</dbReference>
<dbReference type="Gramene" id="OBART01G05470.1">
    <property type="protein sequence ID" value="OBART01G05470.1"/>
    <property type="gene ID" value="OBART01G05470"/>
</dbReference>
<feature type="transmembrane region" description="Helical" evidence="1">
    <location>
        <begin position="34"/>
        <end position="56"/>
    </location>
</feature>
<reference evidence="2" key="2">
    <citation type="submission" date="2015-03" db="UniProtKB">
        <authorList>
            <consortium name="EnsemblPlants"/>
        </authorList>
    </citation>
    <scope>IDENTIFICATION</scope>
</reference>
<dbReference type="PANTHER" id="PTHR46610">
    <property type="entry name" value="OS05G0181300 PROTEIN"/>
    <property type="match status" value="1"/>
</dbReference>
<dbReference type="EnsemblPlants" id="OBART01G05470.1">
    <property type="protein sequence ID" value="OBART01G05470.1"/>
    <property type="gene ID" value="OBART01G05470"/>
</dbReference>
<feature type="transmembrane region" description="Helical" evidence="1">
    <location>
        <begin position="101"/>
        <end position="120"/>
    </location>
</feature>
<dbReference type="HOGENOM" id="CLU_094006_0_0_1"/>
<protein>
    <submittedName>
        <fullName evidence="2">Uncharacterized protein</fullName>
    </submittedName>
</protein>
<evidence type="ECO:0000313" key="3">
    <source>
        <dbReference type="Proteomes" id="UP000026960"/>
    </source>
</evidence>
<reference evidence="2" key="1">
    <citation type="journal article" date="2009" name="Rice">
        <title>De Novo Next Generation Sequencing of Plant Genomes.</title>
        <authorList>
            <person name="Rounsley S."/>
            <person name="Marri P.R."/>
            <person name="Yu Y."/>
            <person name="He R."/>
            <person name="Sisneros N."/>
            <person name="Goicoechea J.L."/>
            <person name="Lee S.J."/>
            <person name="Angelova A."/>
            <person name="Kudrna D."/>
            <person name="Luo M."/>
            <person name="Affourtit J."/>
            <person name="Desany B."/>
            <person name="Knight J."/>
            <person name="Niazi F."/>
            <person name="Egholm M."/>
            <person name="Wing R.A."/>
        </authorList>
    </citation>
    <scope>NUCLEOTIDE SEQUENCE [LARGE SCALE GENOMIC DNA]</scope>
    <source>
        <strain evidence="2">cv. IRGC 105608</strain>
    </source>
</reference>
<evidence type="ECO:0000313" key="2">
    <source>
        <dbReference type="EnsemblPlants" id="OBART01G05470.1"/>
    </source>
</evidence>
<dbReference type="eggNOG" id="ENOG502R1VQ">
    <property type="taxonomic scope" value="Eukaryota"/>
</dbReference>
<keyword evidence="1" id="KW-1133">Transmembrane helix</keyword>
<name>A0A0D3EKF1_9ORYZ</name>
<accession>A0A0D3EKF1</accession>
<sequence length="166" mass="18451">MEPSTAQGISVAPVPWQRLGQEPRQRDGRWRARCALQLAAFAGATAAFAAVAYRVRHRPRDIAFLAVTYWLVALLLCLVEKHEALRLDASPPARETELRRVRLGVWAVAVTLGNTVAWRVCDAMPFLALKLGVWGVTLVVLGFAYYFVFRSKAGECHDEEHGHPSS</sequence>
<evidence type="ECO:0000256" key="1">
    <source>
        <dbReference type="SAM" id="Phobius"/>
    </source>
</evidence>
<keyword evidence="1" id="KW-0472">Membrane</keyword>